<evidence type="ECO:0008006" key="3">
    <source>
        <dbReference type="Google" id="ProtNLM"/>
    </source>
</evidence>
<dbReference type="AlphaFoldDB" id="A0A2Z2K9Q4"/>
<gene>
    <name evidence="1" type="ORF">B9T62_01275</name>
</gene>
<dbReference type="Gene3D" id="2.60.40.10">
    <property type="entry name" value="Immunoglobulins"/>
    <property type="match status" value="1"/>
</dbReference>
<dbReference type="OrthoDB" id="174569at2"/>
<dbReference type="KEGG" id="pdh:B9T62_01275"/>
<dbReference type="Proteomes" id="UP000249890">
    <property type="component" value="Chromosome"/>
</dbReference>
<keyword evidence="2" id="KW-1185">Reference proteome</keyword>
<evidence type="ECO:0000313" key="2">
    <source>
        <dbReference type="Proteomes" id="UP000249890"/>
    </source>
</evidence>
<organism evidence="1 2">
    <name type="scientific">Paenibacillus donghaensis</name>
    <dbReference type="NCBI Taxonomy" id="414771"/>
    <lineage>
        <taxon>Bacteria</taxon>
        <taxon>Bacillati</taxon>
        <taxon>Bacillota</taxon>
        <taxon>Bacilli</taxon>
        <taxon>Bacillales</taxon>
        <taxon>Paenibacillaceae</taxon>
        <taxon>Paenibacillus</taxon>
    </lineage>
</organism>
<accession>A0A2Z2K9Q4</accession>
<sequence>MVGHAQGRKYEVKAAYYYTADAKVTTYSYGGTVTFDYALPTEPTLTGTASILKPNPNPAKFDGKDVPVQLNLKGELAAYADTGNISEWVLFAKEKGKDNTLQTKKDYSKTLSSTRSFDFTIPKGNVTSDRYEQDYDLTVVVRFSKPVSTKTGTVTSLQESFTKKVEVMKNPPLPSDPPIPKPELKPPVPVLDIPDVVMAGEEFMADGQRSHDPDGTIVEYHWSVPGAVNPVSGKYDWTWYPIDQLGWKRVTLRVVDNDGLARSTSGQIEVIQPVPKAVLQIKGIKKENRKVTVHNISTSPEHYPIVAAKTVLTITPVSGGTAAAIKYSGDLNAVKDKDMIFKKAGTYKATLTVTNTAGFSDTTSQTFDIIPDEPPVVYFSSPTTIYRDPGESNLATASLSDMSFSPDFDILGRRLWEYRYDSNNNGSFNDEAWNIANNENNSQLQLKLHEVGRYEVKLTVFEEFDQPTLTEFVTEADRRSADSNTSNPPQLLLERTITVQNRAPEVDWAW</sequence>
<dbReference type="RefSeq" id="WP_087913595.1">
    <property type="nucleotide sequence ID" value="NZ_CP021780.1"/>
</dbReference>
<protein>
    <recommendedName>
        <fullName evidence="3">PKD domain-containing protein</fullName>
    </recommendedName>
</protein>
<proteinExistence type="predicted"/>
<name>A0A2Z2K9Q4_9BACL</name>
<evidence type="ECO:0000313" key="1">
    <source>
        <dbReference type="EMBL" id="ASA19570.1"/>
    </source>
</evidence>
<dbReference type="InterPro" id="IPR013783">
    <property type="entry name" value="Ig-like_fold"/>
</dbReference>
<reference evidence="1 2" key="1">
    <citation type="submission" date="2017-06" db="EMBL/GenBank/DDBJ databases">
        <title>Complete genome sequence of Paenibacillus donghaensis KCTC 13049T isolated from East Sea sediment, South Korea.</title>
        <authorList>
            <person name="Jung B.K."/>
            <person name="Hong S.-J."/>
            <person name="Shin J.-H."/>
        </authorList>
    </citation>
    <scope>NUCLEOTIDE SEQUENCE [LARGE SCALE GENOMIC DNA]</scope>
    <source>
        <strain evidence="1 2">KCTC 13049</strain>
    </source>
</reference>
<dbReference type="EMBL" id="CP021780">
    <property type="protein sequence ID" value="ASA19570.1"/>
    <property type="molecule type" value="Genomic_DNA"/>
</dbReference>